<dbReference type="PIRSF" id="PIRSF001235">
    <property type="entry name" value="Amidase_carbamoylase"/>
    <property type="match status" value="1"/>
</dbReference>
<comment type="cofactor">
    <cofactor evidence="3">
        <name>Zn(2+)</name>
        <dbReference type="ChEBI" id="CHEBI:29105"/>
    </cofactor>
    <text evidence="3">Binds 2 Zn(2+) ions per subunit.</text>
</comment>
<reference evidence="6" key="1">
    <citation type="submission" date="2016-10" db="EMBL/GenBank/DDBJ databases">
        <authorList>
            <person name="Varghese N."/>
            <person name="Submissions S."/>
        </authorList>
    </citation>
    <scope>NUCLEOTIDE SEQUENCE [LARGE SCALE GENOMIC DNA]</scope>
    <source>
        <strain evidence="6">DSM 27839</strain>
    </source>
</reference>
<dbReference type="RefSeq" id="WP_074737379.1">
    <property type="nucleotide sequence ID" value="NZ_FNNP01000004.1"/>
</dbReference>
<feature type="binding site" evidence="3">
    <location>
        <position position="87"/>
    </location>
    <ligand>
        <name>Zn(2+)</name>
        <dbReference type="ChEBI" id="CHEBI:29105"/>
        <label>2</label>
    </ligand>
</feature>
<dbReference type="AlphaFoldDB" id="A0A1H3AT40"/>
<dbReference type="Pfam" id="PF07687">
    <property type="entry name" value="M20_dimer"/>
    <property type="match status" value="1"/>
</dbReference>
<keyword evidence="3" id="KW-0862">Zinc</keyword>
<keyword evidence="3" id="KW-0479">Metal-binding</keyword>
<keyword evidence="2 5" id="KW-0378">Hydrolase</keyword>
<dbReference type="Gene3D" id="3.30.70.360">
    <property type="match status" value="1"/>
</dbReference>
<dbReference type="GO" id="GO:0046872">
    <property type="term" value="F:metal ion binding"/>
    <property type="evidence" value="ECO:0007669"/>
    <property type="project" value="UniProtKB-KW"/>
</dbReference>
<dbReference type="NCBIfam" id="NF009529">
    <property type="entry name" value="PRK12893.1-2"/>
    <property type="match status" value="1"/>
</dbReference>
<dbReference type="Gene3D" id="3.40.630.10">
    <property type="entry name" value="Zn peptidases"/>
    <property type="match status" value="1"/>
</dbReference>
<accession>A0A1H3AT40</accession>
<dbReference type="EMBL" id="FNNP01000004">
    <property type="protein sequence ID" value="SDX32009.1"/>
    <property type="molecule type" value="Genomic_DNA"/>
</dbReference>
<feature type="binding site" evidence="3">
    <location>
        <position position="115"/>
    </location>
    <ligand>
        <name>Zn(2+)</name>
        <dbReference type="ChEBI" id="CHEBI:29105"/>
        <label>2</label>
    </ligand>
</feature>
<dbReference type="STRING" id="985054.SAMN05444358_104271"/>
<name>A0A1H3AT40_9RHOB</name>
<feature type="binding site" evidence="3">
    <location>
        <position position="174"/>
    </location>
    <ligand>
        <name>Zn(2+)</name>
        <dbReference type="ChEBI" id="CHEBI:29105"/>
        <label>1</label>
    </ligand>
</feature>
<dbReference type="InterPro" id="IPR036264">
    <property type="entry name" value="Bact_exopeptidase_dim_dom"/>
</dbReference>
<dbReference type="SUPFAM" id="SSF53187">
    <property type="entry name" value="Zn-dependent exopeptidases"/>
    <property type="match status" value="1"/>
</dbReference>
<feature type="binding site" evidence="3">
    <location>
        <position position="87"/>
    </location>
    <ligand>
        <name>Zn(2+)</name>
        <dbReference type="ChEBI" id="CHEBI:29105"/>
        <label>1</label>
    </ligand>
</feature>
<organism evidence="5 6">
    <name type="scientific">Ruegeria halocynthiae</name>
    <dbReference type="NCBI Taxonomy" id="985054"/>
    <lineage>
        <taxon>Bacteria</taxon>
        <taxon>Pseudomonadati</taxon>
        <taxon>Pseudomonadota</taxon>
        <taxon>Alphaproteobacteria</taxon>
        <taxon>Rhodobacterales</taxon>
        <taxon>Roseobacteraceae</taxon>
        <taxon>Ruegeria</taxon>
    </lineage>
</organism>
<evidence type="ECO:0000313" key="5">
    <source>
        <dbReference type="EMBL" id="SDX32009.1"/>
    </source>
</evidence>
<evidence type="ECO:0000256" key="1">
    <source>
        <dbReference type="ARBA" id="ARBA00006153"/>
    </source>
</evidence>
<evidence type="ECO:0000259" key="4">
    <source>
        <dbReference type="Pfam" id="PF07687"/>
    </source>
</evidence>
<dbReference type="SUPFAM" id="SSF55031">
    <property type="entry name" value="Bacterial exopeptidase dimerisation domain"/>
    <property type="match status" value="1"/>
</dbReference>
<dbReference type="InterPro" id="IPR011650">
    <property type="entry name" value="Peptidase_M20_dimer"/>
</dbReference>
<proteinExistence type="inferred from homology"/>
<dbReference type="PANTHER" id="PTHR32494">
    <property type="entry name" value="ALLANTOATE DEIMINASE-RELATED"/>
    <property type="match status" value="1"/>
</dbReference>
<evidence type="ECO:0000256" key="2">
    <source>
        <dbReference type="ARBA" id="ARBA00022801"/>
    </source>
</evidence>
<comment type="similarity">
    <text evidence="1">Belongs to the peptidase M20 family.</text>
</comment>
<dbReference type="PANTHER" id="PTHR32494:SF5">
    <property type="entry name" value="ALLANTOATE AMIDOHYDROLASE"/>
    <property type="match status" value="1"/>
</dbReference>
<dbReference type="Pfam" id="PF01546">
    <property type="entry name" value="Peptidase_M20"/>
    <property type="match status" value="1"/>
</dbReference>
<keyword evidence="6" id="KW-1185">Reference proteome</keyword>
<dbReference type="InterPro" id="IPR010158">
    <property type="entry name" value="Amidase_Cbmase"/>
</dbReference>
<dbReference type="GO" id="GO:0016813">
    <property type="term" value="F:hydrolase activity, acting on carbon-nitrogen (but not peptide) bonds, in linear amidines"/>
    <property type="evidence" value="ECO:0007669"/>
    <property type="project" value="InterPro"/>
</dbReference>
<protein>
    <submittedName>
        <fullName evidence="5">N-carbamoyl-L-amino-acid hydrolase</fullName>
    </submittedName>
</protein>
<dbReference type="Proteomes" id="UP000183400">
    <property type="component" value="Unassembled WGS sequence"/>
</dbReference>
<evidence type="ECO:0000313" key="6">
    <source>
        <dbReference type="Proteomes" id="UP000183400"/>
    </source>
</evidence>
<feature type="binding site" evidence="3">
    <location>
        <position position="76"/>
    </location>
    <ligand>
        <name>Zn(2+)</name>
        <dbReference type="ChEBI" id="CHEBI:29105"/>
        <label>1</label>
    </ligand>
</feature>
<sequence length="397" mass="42754">MAVNHTRFLADLHKLRTFGASGIGKGVVRPAYSEADIAARRWLAGRMSDAGLTPHFDPVGNLFGLAEGPSLLMGSHSDSQPEGGWLDGALGVIAALEIARSGDWPVSVVSFQDEEGRFGVTTGSAVWSGGLPLEKADDLIDGAGVSFGAARSSMADLSQDFIDPACFHGFIEMHIEQGPALDVAGERIGVVTDIVGIRDMVVTFEGQQNHAGTTPMHLRRDAFQALSLFNARLNERFQNVVTPQTVWTIGRVDLHPNASSIVPGRARFSMQWRDGDGDRLARMEEIIRTTAQQVAEEQGMMLEYGPMLGLEPVSMDMTLRNALETGAQAVAPDNWRPMPSGALHDATNVSRLMPVAMLFVPSINGISHDFAEDTAEDDLVTGLRVLDHAVRSLRSSA</sequence>
<feature type="binding site" evidence="3">
    <location>
        <position position="368"/>
    </location>
    <ligand>
        <name>Zn(2+)</name>
        <dbReference type="ChEBI" id="CHEBI:29105"/>
        <label>2</label>
    </ligand>
</feature>
<feature type="domain" description="Peptidase M20 dimerisation" evidence="4">
    <location>
        <begin position="196"/>
        <end position="297"/>
    </location>
</feature>
<dbReference type="NCBIfam" id="TIGR01879">
    <property type="entry name" value="hydantase"/>
    <property type="match status" value="1"/>
</dbReference>
<evidence type="ECO:0000256" key="3">
    <source>
        <dbReference type="PIRSR" id="PIRSR001235-1"/>
    </source>
</evidence>
<dbReference type="InterPro" id="IPR002933">
    <property type="entry name" value="Peptidase_M20"/>
</dbReference>
<dbReference type="OrthoDB" id="9808195at2"/>
<gene>
    <name evidence="5" type="ORF">SAMN05444358_104271</name>
</gene>
<dbReference type="CDD" id="cd03884">
    <property type="entry name" value="M20_bAS"/>
    <property type="match status" value="1"/>
</dbReference>